<dbReference type="GO" id="GO:0005930">
    <property type="term" value="C:axoneme"/>
    <property type="evidence" value="ECO:0007669"/>
    <property type="project" value="TreeGrafter"/>
</dbReference>
<protein>
    <recommendedName>
        <fullName evidence="5">Bardet-Biedl syndrome 1 N-terminal domain-containing protein</fullName>
    </recommendedName>
</protein>
<dbReference type="SUPFAM" id="SSF50978">
    <property type="entry name" value="WD40 repeat-like"/>
    <property type="match status" value="1"/>
</dbReference>
<dbReference type="GO" id="GO:0061512">
    <property type="term" value="P:protein localization to cilium"/>
    <property type="evidence" value="ECO:0007669"/>
    <property type="project" value="TreeGrafter"/>
</dbReference>
<dbReference type="InterPro" id="IPR036322">
    <property type="entry name" value="WD40_repeat_dom_sf"/>
</dbReference>
<feature type="domain" description="Bardet-Biedl syndrome 1 protein GAE" evidence="2">
    <location>
        <begin position="480"/>
        <end position="580"/>
    </location>
</feature>
<dbReference type="InterPro" id="IPR028784">
    <property type="entry name" value="BBS1"/>
</dbReference>
<dbReference type="Proteomes" id="UP001432027">
    <property type="component" value="Unassembled WGS sequence"/>
</dbReference>
<dbReference type="GO" id="GO:0005119">
    <property type="term" value="F:smoothened binding"/>
    <property type="evidence" value="ECO:0007669"/>
    <property type="project" value="TreeGrafter"/>
</dbReference>
<dbReference type="GO" id="GO:0005813">
    <property type="term" value="C:centrosome"/>
    <property type="evidence" value="ECO:0007669"/>
    <property type="project" value="TreeGrafter"/>
</dbReference>
<feature type="domain" description="Bardet-Biedl syndrome 1 N-terminal" evidence="1">
    <location>
        <begin position="12"/>
        <end position="266"/>
    </location>
</feature>
<evidence type="ECO:0000259" key="1">
    <source>
        <dbReference type="Pfam" id="PF14779"/>
    </source>
</evidence>
<organism evidence="3 4">
    <name type="scientific">Pristionchus entomophagus</name>
    <dbReference type="NCBI Taxonomy" id="358040"/>
    <lineage>
        <taxon>Eukaryota</taxon>
        <taxon>Metazoa</taxon>
        <taxon>Ecdysozoa</taxon>
        <taxon>Nematoda</taxon>
        <taxon>Chromadorea</taxon>
        <taxon>Rhabditida</taxon>
        <taxon>Rhabditina</taxon>
        <taxon>Diplogasteromorpha</taxon>
        <taxon>Diplogasteroidea</taxon>
        <taxon>Neodiplogasteridae</taxon>
        <taxon>Pristionchus</taxon>
    </lineage>
</organism>
<accession>A0AAV5U363</accession>
<evidence type="ECO:0000259" key="2">
    <source>
        <dbReference type="Pfam" id="PF23304"/>
    </source>
</evidence>
<dbReference type="Pfam" id="PF23304">
    <property type="entry name" value="GAE_BBS1"/>
    <property type="match status" value="1"/>
</dbReference>
<dbReference type="GO" id="GO:1905515">
    <property type="term" value="P:non-motile cilium assembly"/>
    <property type="evidence" value="ECO:0007669"/>
    <property type="project" value="InterPro"/>
</dbReference>
<dbReference type="PANTHER" id="PTHR20870:SF0">
    <property type="entry name" value="BARDET-BIEDL SYNDROME 1 PROTEIN"/>
    <property type="match status" value="1"/>
</dbReference>
<dbReference type="GO" id="GO:0034464">
    <property type="term" value="C:BBSome"/>
    <property type="evidence" value="ECO:0007669"/>
    <property type="project" value="InterPro"/>
</dbReference>
<dbReference type="PANTHER" id="PTHR20870">
    <property type="entry name" value="BARDET-BIEDL SYNDROME 1 PROTEIN"/>
    <property type="match status" value="1"/>
</dbReference>
<proteinExistence type="predicted"/>
<feature type="non-terminal residue" evidence="3">
    <location>
        <position position="1"/>
    </location>
</feature>
<sequence length="585" mass="65253">SLPLGMTPSPKWMSALSDDETRLNTNANCVSFVDTAADGDIKLVVADLGTSRYEMKLKVFKALTKVGEQIMVESPVSTIAFNNESLPSNTIGVAAGSTFYIYKALKPYYKFELHPSALLPSEIAAWTRYWKEGQHMEQLVNNLQLAADEVSFSSLSSHSQAIVMGSDEDRESLVNKVSTMSNRMPVNKSQLTSLSSLRRSTDISLVDVVVMGCENGDICFLDTQAFQILASINLGSPIVFLVCSGSYDVDFRVFATTRNGGIYAIRRDNLSAGEAKQLASLTRRIVSIKMFAKILAVATDDNKITYYNLKGKRLKEIRTPSRIIGLETFTYEPKQYSNLMVAFQREICMYSENSLVDTLKVDADIKWIKFGSFGREEAALIIGTKSGGIIVKLFRRMAVLTDIADLQAPKLAHNYKLNIPKRTKLYIDQAQRERDNPVHMHQMYQRDLFLLRWLVSQQFSLMTTKALSTVSTSSSEAVDISVDVNGFGPIFRLSVRLSSGTETPLTDMWLSFIYKKESFKVSDSLIPVSLLTPGHFYTFTLLVEAVSPEKGLSSDIKIYLCRKSRPNPIVTAIITMPLSEMSLLD</sequence>
<evidence type="ECO:0008006" key="5">
    <source>
        <dbReference type="Google" id="ProtNLM"/>
    </source>
</evidence>
<comment type="caution">
    <text evidence="3">The sequence shown here is derived from an EMBL/GenBank/DDBJ whole genome shotgun (WGS) entry which is preliminary data.</text>
</comment>
<dbReference type="Pfam" id="PF14779">
    <property type="entry name" value="BBS1"/>
    <property type="match status" value="1"/>
</dbReference>
<dbReference type="GO" id="GO:0005113">
    <property type="term" value="F:patched binding"/>
    <property type="evidence" value="ECO:0007669"/>
    <property type="project" value="TreeGrafter"/>
</dbReference>
<dbReference type="InterPro" id="IPR032728">
    <property type="entry name" value="BBS1_N"/>
</dbReference>
<gene>
    <name evidence="3" type="ORF">PENTCL1PPCAC_23095</name>
</gene>
<evidence type="ECO:0000313" key="3">
    <source>
        <dbReference type="EMBL" id="GMT00921.1"/>
    </source>
</evidence>
<dbReference type="InterPro" id="IPR056419">
    <property type="entry name" value="GAE_BBS1"/>
</dbReference>
<reference evidence="3" key="1">
    <citation type="submission" date="2023-10" db="EMBL/GenBank/DDBJ databases">
        <title>Genome assembly of Pristionchus species.</title>
        <authorList>
            <person name="Yoshida K."/>
            <person name="Sommer R.J."/>
        </authorList>
    </citation>
    <scope>NUCLEOTIDE SEQUENCE</scope>
    <source>
        <strain evidence="3">RS0144</strain>
    </source>
</reference>
<evidence type="ECO:0000313" key="4">
    <source>
        <dbReference type="Proteomes" id="UP001432027"/>
    </source>
</evidence>
<dbReference type="EMBL" id="BTSX01000005">
    <property type="protein sequence ID" value="GMT00921.1"/>
    <property type="molecule type" value="Genomic_DNA"/>
</dbReference>
<keyword evidence="4" id="KW-1185">Reference proteome</keyword>
<name>A0AAV5U363_9BILA</name>
<dbReference type="AlphaFoldDB" id="A0AAV5U363"/>